<reference evidence="1 2" key="1">
    <citation type="journal article" date="2012" name="J. Bacteriol.">
        <title>Complete Genome Sequence of Paenibacillus mucilaginosus 3016, a Bacterium Functional as Microbial Fertilizer.</title>
        <authorList>
            <person name="Ma M."/>
            <person name="Wang Z."/>
            <person name="Li L."/>
            <person name="Jiang X."/>
            <person name="Guan D."/>
            <person name="Cao F."/>
            <person name="Chen H."/>
            <person name="Wang X."/>
            <person name="Shen D."/>
            <person name="Du B."/>
            <person name="Li J."/>
        </authorList>
    </citation>
    <scope>NUCLEOTIDE SEQUENCE [LARGE SCALE GENOMIC DNA]</scope>
    <source>
        <strain evidence="1 2">3016</strain>
    </source>
</reference>
<dbReference type="STRING" id="1116391.PM3016_7238"/>
<evidence type="ECO:0000313" key="1">
    <source>
        <dbReference type="EMBL" id="AFC33814.1"/>
    </source>
</evidence>
<protein>
    <submittedName>
        <fullName evidence="1">Uncharacterized protein</fullName>
    </submittedName>
</protein>
<keyword evidence="2" id="KW-1185">Reference proteome</keyword>
<evidence type="ECO:0000313" key="2">
    <source>
        <dbReference type="Proteomes" id="UP000007523"/>
    </source>
</evidence>
<dbReference type="EMBL" id="CP003235">
    <property type="protein sequence ID" value="AFC33814.1"/>
    <property type="molecule type" value="Genomic_DNA"/>
</dbReference>
<dbReference type="RefSeq" id="WP_014372637.1">
    <property type="nucleotide sequence ID" value="NC_016935.1"/>
</dbReference>
<dbReference type="KEGG" id="pmq:PM3016_7238"/>
<proteinExistence type="predicted"/>
<sequence length="158" mass="17357">MNTYAKTTLCLLAAVILLGTGYWAGNRYPLSGVRPWVQSSQPPLPGITIEGQAVSVVRGGFSWCSGSGSCSITDSPPMITILKNHKEPPVQVQPKAKIETHAPPGIKEFTMTRLEGSAGENPYEVPEQPGVYYYRIYCEWFSDQGNAEFGFVVEVREK</sequence>
<organism evidence="1 2">
    <name type="scientific">Paenibacillus mucilaginosus 3016</name>
    <dbReference type="NCBI Taxonomy" id="1116391"/>
    <lineage>
        <taxon>Bacteria</taxon>
        <taxon>Bacillati</taxon>
        <taxon>Bacillota</taxon>
        <taxon>Bacilli</taxon>
        <taxon>Bacillales</taxon>
        <taxon>Paenibacillaceae</taxon>
        <taxon>Paenibacillus</taxon>
    </lineage>
</organism>
<name>H6NBP5_9BACL</name>
<accession>H6NBP5</accession>
<dbReference type="AlphaFoldDB" id="H6NBP5"/>
<dbReference type="HOGENOM" id="CLU_1592938_0_0_9"/>
<gene>
    <name evidence="1" type="ORF">PM3016_7238</name>
</gene>
<dbReference type="Proteomes" id="UP000007523">
    <property type="component" value="Chromosome"/>
</dbReference>